<evidence type="ECO:0000313" key="2">
    <source>
        <dbReference type="EMBL" id="GFO05500.1"/>
    </source>
</evidence>
<dbReference type="Gene3D" id="3.30.70.270">
    <property type="match status" value="1"/>
</dbReference>
<dbReference type="PANTHER" id="PTHR24559">
    <property type="entry name" value="TRANSPOSON TY3-I GAG-POL POLYPROTEIN"/>
    <property type="match status" value="1"/>
</dbReference>
<dbReference type="CDD" id="cd01647">
    <property type="entry name" value="RT_LTR"/>
    <property type="match status" value="1"/>
</dbReference>
<dbReference type="AlphaFoldDB" id="A0AAV4ABF9"/>
<dbReference type="InterPro" id="IPR000477">
    <property type="entry name" value="RT_dom"/>
</dbReference>
<dbReference type="SUPFAM" id="SSF56672">
    <property type="entry name" value="DNA/RNA polymerases"/>
    <property type="match status" value="1"/>
</dbReference>
<dbReference type="InterPro" id="IPR053134">
    <property type="entry name" value="RNA-dir_DNA_polymerase"/>
</dbReference>
<reference evidence="2 3" key="1">
    <citation type="journal article" date="2021" name="Elife">
        <title>Chloroplast acquisition without the gene transfer in kleptoplastic sea slugs, Plakobranchus ocellatus.</title>
        <authorList>
            <person name="Maeda T."/>
            <person name="Takahashi S."/>
            <person name="Yoshida T."/>
            <person name="Shimamura S."/>
            <person name="Takaki Y."/>
            <person name="Nagai Y."/>
            <person name="Toyoda A."/>
            <person name="Suzuki Y."/>
            <person name="Arimoto A."/>
            <person name="Ishii H."/>
            <person name="Satoh N."/>
            <person name="Nishiyama T."/>
            <person name="Hasebe M."/>
            <person name="Maruyama T."/>
            <person name="Minagawa J."/>
            <person name="Obokata J."/>
            <person name="Shigenobu S."/>
        </authorList>
    </citation>
    <scope>NUCLEOTIDE SEQUENCE [LARGE SCALE GENOMIC DNA]</scope>
</reference>
<dbReference type="PANTHER" id="PTHR24559:SF454">
    <property type="entry name" value="RIBONUCLEASE H"/>
    <property type="match status" value="1"/>
</dbReference>
<dbReference type="Gene3D" id="3.10.10.10">
    <property type="entry name" value="HIV Type 1 Reverse Transcriptase, subunit A, domain 1"/>
    <property type="match status" value="1"/>
</dbReference>
<name>A0AAV4ABF9_9GAST</name>
<dbReference type="Proteomes" id="UP000735302">
    <property type="component" value="Unassembled WGS sequence"/>
</dbReference>
<dbReference type="Pfam" id="PF00078">
    <property type="entry name" value="RVT_1"/>
    <property type="match status" value="1"/>
</dbReference>
<protein>
    <submittedName>
        <fullName evidence="2">Pol polyprotein</fullName>
    </submittedName>
</protein>
<evidence type="ECO:0000313" key="3">
    <source>
        <dbReference type="Proteomes" id="UP000735302"/>
    </source>
</evidence>
<accession>A0AAV4ABF9</accession>
<evidence type="ECO:0000259" key="1">
    <source>
        <dbReference type="Pfam" id="PF00078"/>
    </source>
</evidence>
<dbReference type="EMBL" id="BLXT01003748">
    <property type="protein sequence ID" value="GFO05500.1"/>
    <property type="molecule type" value="Genomic_DNA"/>
</dbReference>
<organism evidence="2 3">
    <name type="scientific">Plakobranchus ocellatus</name>
    <dbReference type="NCBI Taxonomy" id="259542"/>
    <lineage>
        <taxon>Eukaryota</taxon>
        <taxon>Metazoa</taxon>
        <taxon>Spiralia</taxon>
        <taxon>Lophotrochozoa</taxon>
        <taxon>Mollusca</taxon>
        <taxon>Gastropoda</taxon>
        <taxon>Heterobranchia</taxon>
        <taxon>Euthyneura</taxon>
        <taxon>Panpulmonata</taxon>
        <taxon>Sacoglossa</taxon>
        <taxon>Placobranchoidea</taxon>
        <taxon>Plakobranchidae</taxon>
        <taxon>Plakobranchus</taxon>
    </lineage>
</organism>
<gene>
    <name evidence="2" type="ORF">PoB_003200500</name>
</gene>
<proteinExistence type="predicted"/>
<dbReference type="InterPro" id="IPR043502">
    <property type="entry name" value="DNA/RNA_pol_sf"/>
</dbReference>
<comment type="caution">
    <text evidence="2">The sequence shown here is derived from an EMBL/GenBank/DDBJ whole genome shotgun (WGS) entry which is preliminary data.</text>
</comment>
<dbReference type="InterPro" id="IPR043128">
    <property type="entry name" value="Rev_trsase/Diguanyl_cyclase"/>
</dbReference>
<sequence length="262" mass="30245">MVYAATRWPETVPLKCICIREVAETLFGIFSRLASIIRYRHTQQRQTKDLLTDFSGALSDLPGKTNDICFPHSTNRPQAFHRQTIFCYTSRKSSRRKGSREQVRVRNNKTTQLTINASPITVVMRTNFRKLNSITILDAKPISALDELLAQMEGVKYFTKFDLTKGFWQIPMCESDKKYTAFQTSRGLMEFNYMRFRLSTTACTFKKAMKAILGTRPFVVSYFDEVLVFSTSGEENLVHVEKTPETLQRANFTLSPLKQFVR</sequence>
<feature type="domain" description="Reverse transcriptase" evidence="1">
    <location>
        <begin position="122"/>
        <end position="258"/>
    </location>
</feature>
<keyword evidence="3" id="KW-1185">Reference proteome</keyword>